<evidence type="ECO:0000256" key="1">
    <source>
        <dbReference type="SAM" id="MobiDB-lite"/>
    </source>
</evidence>
<organism evidence="2 3">
    <name type="scientific">Diplodia intermedia</name>
    <dbReference type="NCBI Taxonomy" id="856260"/>
    <lineage>
        <taxon>Eukaryota</taxon>
        <taxon>Fungi</taxon>
        <taxon>Dikarya</taxon>
        <taxon>Ascomycota</taxon>
        <taxon>Pezizomycotina</taxon>
        <taxon>Dothideomycetes</taxon>
        <taxon>Dothideomycetes incertae sedis</taxon>
        <taxon>Botryosphaeriales</taxon>
        <taxon>Botryosphaeriaceae</taxon>
        <taxon>Diplodia</taxon>
    </lineage>
</organism>
<feature type="region of interest" description="Disordered" evidence="1">
    <location>
        <begin position="69"/>
        <end position="99"/>
    </location>
</feature>
<protein>
    <submittedName>
        <fullName evidence="2">Uncharacterized protein</fullName>
    </submittedName>
</protein>
<feature type="region of interest" description="Disordered" evidence="1">
    <location>
        <begin position="113"/>
        <end position="135"/>
    </location>
</feature>
<keyword evidence="3" id="KW-1185">Reference proteome</keyword>
<feature type="region of interest" description="Disordered" evidence="1">
    <location>
        <begin position="1"/>
        <end position="26"/>
    </location>
</feature>
<dbReference type="Proteomes" id="UP001521184">
    <property type="component" value="Unassembled WGS sequence"/>
</dbReference>
<dbReference type="EMBL" id="JAKEKT020000043">
    <property type="protein sequence ID" value="KAL1641059.1"/>
    <property type="molecule type" value="Genomic_DNA"/>
</dbReference>
<gene>
    <name evidence="2" type="ORF">SLS58_006331</name>
</gene>
<evidence type="ECO:0000313" key="3">
    <source>
        <dbReference type="Proteomes" id="UP001521184"/>
    </source>
</evidence>
<sequence>MDPPSQKRFTPYEPYTTRMRAAEEGPSRHIKYLASIVTKTDNARDKSEDAIMSEGFDTSQTRALATPAVGYATRDAASSEVGDEKSESEPSSHDNGTAGFPVNAALAIRSVLPPASPPALSKKARREKSRLEAEKAKSKKIERLEKVQEAAAYLAKRWGPDPTQYLPVQAQYPGTQKRALVLWPNGVVEELAKMAKLTSNADERKLAMGCLEEVIRCKVELLYKPDVTSALKSFETLTGKNRRTDEGGDGYVPLKASDEHEDIFKMDVDTLRAELLKARAQLKAIEGLKRS</sequence>
<proteinExistence type="predicted"/>
<feature type="compositionally biased region" description="Basic and acidic residues" evidence="1">
    <location>
        <begin position="82"/>
        <end position="92"/>
    </location>
</feature>
<accession>A0ABR3TNS1</accession>
<reference evidence="2 3" key="1">
    <citation type="journal article" date="2023" name="Plant Dis.">
        <title>First Report of Diplodia intermedia Causing Canker and Dieback Diseases on Apple Trees in Canada.</title>
        <authorList>
            <person name="Ellouze W."/>
            <person name="Ilyukhin E."/>
            <person name="Sulman M."/>
            <person name="Ali S."/>
        </authorList>
    </citation>
    <scope>NUCLEOTIDE SEQUENCE [LARGE SCALE GENOMIC DNA]</scope>
    <source>
        <strain evidence="2 3">M45-28</strain>
    </source>
</reference>
<evidence type="ECO:0000313" key="2">
    <source>
        <dbReference type="EMBL" id="KAL1641059.1"/>
    </source>
</evidence>
<name>A0ABR3TNS1_9PEZI</name>
<comment type="caution">
    <text evidence="2">The sequence shown here is derived from an EMBL/GenBank/DDBJ whole genome shotgun (WGS) entry which is preliminary data.</text>
</comment>